<sequence>MLICYHNWLKAARRAQEINITPSQHFMNESTTEGGSTYAGDSD</sequence>
<name>A0A9P0YWX0_CUSEU</name>
<gene>
    <name evidence="2" type="ORF">CEURO_LOCUS7313</name>
</gene>
<evidence type="ECO:0000313" key="2">
    <source>
        <dbReference type="EMBL" id="CAH9079909.1"/>
    </source>
</evidence>
<dbReference type="AlphaFoldDB" id="A0A9P0YWX0"/>
<dbReference type="Proteomes" id="UP001152484">
    <property type="component" value="Unassembled WGS sequence"/>
</dbReference>
<comment type="caution">
    <text evidence="2">The sequence shown here is derived from an EMBL/GenBank/DDBJ whole genome shotgun (WGS) entry which is preliminary data.</text>
</comment>
<reference evidence="2" key="1">
    <citation type="submission" date="2022-07" db="EMBL/GenBank/DDBJ databases">
        <authorList>
            <person name="Macas J."/>
            <person name="Novak P."/>
            <person name="Neumann P."/>
        </authorList>
    </citation>
    <scope>NUCLEOTIDE SEQUENCE</scope>
</reference>
<feature type="region of interest" description="Disordered" evidence="1">
    <location>
        <begin position="23"/>
        <end position="43"/>
    </location>
</feature>
<protein>
    <submittedName>
        <fullName evidence="2">Uncharacterized protein</fullName>
    </submittedName>
</protein>
<evidence type="ECO:0000256" key="1">
    <source>
        <dbReference type="SAM" id="MobiDB-lite"/>
    </source>
</evidence>
<proteinExistence type="predicted"/>
<feature type="compositionally biased region" description="Polar residues" evidence="1">
    <location>
        <begin position="23"/>
        <end position="35"/>
    </location>
</feature>
<keyword evidence="3" id="KW-1185">Reference proteome</keyword>
<evidence type="ECO:0000313" key="3">
    <source>
        <dbReference type="Proteomes" id="UP001152484"/>
    </source>
</evidence>
<accession>A0A9P0YWX0</accession>
<dbReference type="EMBL" id="CAMAPE010000011">
    <property type="protein sequence ID" value="CAH9079909.1"/>
    <property type="molecule type" value="Genomic_DNA"/>
</dbReference>
<organism evidence="2 3">
    <name type="scientific">Cuscuta europaea</name>
    <name type="common">European dodder</name>
    <dbReference type="NCBI Taxonomy" id="41803"/>
    <lineage>
        <taxon>Eukaryota</taxon>
        <taxon>Viridiplantae</taxon>
        <taxon>Streptophyta</taxon>
        <taxon>Embryophyta</taxon>
        <taxon>Tracheophyta</taxon>
        <taxon>Spermatophyta</taxon>
        <taxon>Magnoliopsida</taxon>
        <taxon>eudicotyledons</taxon>
        <taxon>Gunneridae</taxon>
        <taxon>Pentapetalae</taxon>
        <taxon>asterids</taxon>
        <taxon>lamiids</taxon>
        <taxon>Solanales</taxon>
        <taxon>Convolvulaceae</taxon>
        <taxon>Cuscuteae</taxon>
        <taxon>Cuscuta</taxon>
        <taxon>Cuscuta subgen. Cuscuta</taxon>
    </lineage>
</organism>